<feature type="transmembrane region" description="Helical" evidence="5">
    <location>
        <begin position="423"/>
        <end position="441"/>
    </location>
</feature>
<dbReference type="Pfam" id="PF15864">
    <property type="entry name" value="PglL_A"/>
    <property type="match status" value="1"/>
</dbReference>
<dbReference type="InterPro" id="IPR031726">
    <property type="entry name" value="PglL_A"/>
</dbReference>
<comment type="subcellular location">
    <subcellularLocation>
        <location evidence="1">Membrane</location>
        <topology evidence="1">Multi-pass membrane protein</topology>
    </subcellularLocation>
</comment>
<proteinExistence type="predicted"/>
<feature type="transmembrane region" description="Helical" evidence="5">
    <location>
        <begin position="369"/>
        <end position="393"/>
    </location>
</feature>
<feature type="transmembrane region" description="Helical" evidence="5">
    <location>
        <begin position="68"/>
        <end position="88"/>
    </location>
</feature>
<feature type="transmembrane region" description="Helical" evidence="5">
    <location>
        <begin position="40"/>
        <end position="56"/>
    </location>
</feature>
<dbReference type="EMBL" id="OANU01000002">
    <property type="protein sequence ID" value="SNX45292.1"/>
    <property type="molecule type" value="Genomic_DNA"/>
</dbReference>
<keyword evidence="2 5" id="KW-0812">Transmembrane</keyword>
<feature type="transmembrane region" description="Helical" evidence="5">
    <location>
        <begin position="462"/>
        <end position="485"/>
    </location>
</feature>
<evidence type="ECO:0000256" key="4">
    <source>
        <dbReference type="ARBA" id="ARBA00023136"/>
    </source>
</evidence>
<protein>
    <submittedName>
        <fullName evidence="9">O-Antigen ligase</fullName>
    </submittedName>
</protein>
<keyword evidence="4 5" id="KW-0472">Membrane</keyword>
<dbReference type="Pfam" id="PF04932">
    <property type="entry name" value="Wzy_C"/>
    <property type="match status" value="1"/>
</dbReference>
<keyword evidence="3 5" id="KW-1133">Transmembrane helix</keyword>
<dbReference type="GO" id="GO:0016020">
    <property type="term" value="C:membrane"/>
    <property type="evidence" value="ECO:0007669"/>
    <property type="project" value="UniProtKB-SubCell"/>
</dbReference>
<dbReference type="PANTHER" id="PTHR37422:SF21">
    <property type="entry name" value="EXOQ-LIKE PROTEIN"/>
    <property type="match status" value="1"/>
</dbReference>
<keyword evidence="10" id="KW-1185">Reference proteome</keyword>
<evidence type="ECO:0000256" key="1">
    <source>
        <dbReference type="ARBA" id="ARBA00004141"/>
    </source>
</evidence>
<dbReference type="Pfam" id="PF11846">
    <property type="entry name" value="Wzy_C_2"/>
    <property type="match status" value="1"/>
</dbReference>
<feature type="transmembrane region" description="Helical" evidence="5">
    <location>
        <begin position="252"/>
        <end position="268"/>
    </location>
</feature>
<organism evidence="9 10">
    <name type="scientific">Vibrio thalassae</name>
    <dbReference type="NCBI Taxonomy" id="1243014"/>
    <lineage>
        <taxon>Bacteria</taxon>
        <taxon>Pseudomonadati</taxon>
        <taxon>Pseudomonadota</taxon>
        <taxon>Gammaproteobacteria</taxon>
        <taxon>Vibrionales</taxon>
        <taxon>Vibrionaceae</taxon>
        <taxon>Vibrio</taxon>
    </lineage>
</organism>
<reference evidence="10" key="1">
    <citation type="submission" date="2016-06" db="EMBL/GenBank/DDBJ databases">
        <authorList>
            <person name="Rodrigo-Torres L."/>
            <person name="Arahal R.D."/>
            <person name="Lucena T."/>
        </authorList>
    </citation>
    <scope>NUCLEOTIDE SEQUENCE [LARGE SCALE GENOMIC DNA]</scope>
    <source>
        <strain evidence="10">CECT8203</strain>
    </source>
</reference>
<name>A0A240E9G6_9VIBR</name>
<dbReference type="InterPro" id="IPR007016">
    <property type="entry name" value="O-antigen_ligase-rel_domated"/>
</dbReference>
<feature type="transmembrane region" description="Helical" evidence="5">
    <location>
        <begin position="228"/>
        <end position="246"/>
    </location>
</feature>
<feature type="domain" description="Virulence factor membrane-bound polymerase C-terminal" evidence="7">
    <location>
        <begin position="405"/>
        <end position="587"/>
    </location>
</feature>
<feature type="domain" description="O-antigen ligase-related" evidence="6">
    <location>
        <begin position="238"/>
        <end position="381"/>
    </location>
</feature>
<dbReference type="Proteomes" id="UP000219336">
    <property type="component" value="Unassembled WGS sequence"/>
</dbReference>
<feature type="transmembrane region" description="Helical" evidence="5">
    <location>
        <begin position="275"/>
        <end position="294"/>
    </location>
</feature>
<evidence type="ECO:0000256" key="2">
    <source>
        <dbReference type="ARBA" id="ARBA00022692"/>
    </source>
</evidence>
<feature type="transmembrane region" description="Helical" evidence="5">
    <location>
        <begin position="121"/>
        <end position="141"/>
    </location>
</feature>
<evidence type="ECO:0000256" key="3">
    <source>
        <dbReference type="ARBA" id="ARBA00022989"/>
    </source>
</evidence>
<dbReference type="PANTHER" id="PTHR37422">
    <property type="entry name" value="TEICHURONIC ACID BIOSYNTHESIS PROTEIN TUAE"/>
    <property type="match status" value="1"/>
</dbReference>
<feature type="transmembrane region" description="Helical" evidence="5">
    <location>
        <begin position="153"/>
        <end position="174"/>
    </location>
</feature>
<evidence type="ECO:0000256" key="5">
    <source>
        <dbReference type="SAM" id="Phobius"/>
    </source>
</evidence>
<accession>A0A240E9G6</accession>
<dbReference type="GO" id="GO:0016874">
    <property type="term" value="F:ligase activity"/>
    <property type="evidence" value="ECO:0007669"/>
    <property type="project" value="UniProtKB-KW"/>
</dbReference>
<evidence type="ECO:0000313" key="9">
    <source>
        <dbReference type="EMBL" id="SNX45292.1"/>
    </source>
</evidence>
<dbReference type="AlphaFoldDB" id="A0A240E9G6"/>
<gene>
    <name evidence="9" type="ORF">VTH8203_00287</name>
</gene>
<feature type="transmembrane region" description="Helical" evidence="5">
    <location>
        <begin position="194"/>
        <end position="216"/>
    </location>
</feature>
<feature type="domain" description="Protein glycosylation ligase" evidence="8">
    <location>
        <begin position="190"/>
        <end position="215"/>
    </location>
</feature>
<dbReference type="InterPro" id="IPR051533">
    <property type="entry name" value="WaaL-like"/>
</dbReference>
<keyword evidence="9" id="KW-0436">Ligase</keyword>
<feature type="transmembrane region" description="Helical" evidence="5">
    <location>
        <begin position="95"/>
        <end position="115"/>
    </location>
</feature>
<evidence type="ECO:0000313" key="10">
    <source>
        <dbReference type="Proteomes" id="UP000219336"/>
    </source>
</evidence>
<evidence type="ECO:0000259" key="8">
    <source>
        <dbReference type="Pfam" id="PF15864"/>
    </source>
</evidence>
<evidence type="ECO:0000259" key="6">
    <source>
        <dbReference type="Pfam" id="PF04932"/>
    </source>
</evidence>
<evidence type="ECO:0000259" key="7">
    <source>
        <dbReference type="Pfam" id="PF11846"/>
    </source>
</evidence>
<dbReference type="InterPro" id="IPR021797">
    <property type="entry name" value="Wzy_C_2"/>
</dbReference>
<sequence>MSGYVTLFLVHKLVASMAIIHTNGTQLAENQIRPPLNRKFMAAMAMLYLIATHVFWPNPGGSGLALTFNNTAWIAFSFTLAIGLYQLGTNQILRYSKLTIGLLLSCILLSVPLLYSKPDMFSVAPRFIALWSGMLLFIILQQFRFTNKQKQRFLWLVVLAALIESAIGYGQYFFLSSSNFMDYDVVIDRPYGIFQQPNVMASFLATALVLSGYLLARQRHKYNWHISDVSILYLTPVITLPLIIILASRTGWLGALIGTILLIPYLYRHSTLKRFLGWTFATLIGVVLGLLLGFGNTSSQNLLEQKASFSDIRTTIYSQSIDMLIEKPFTGYGLGKFEPEYIVYTARQHQLNNRFDAGVPALEHPHNELLFWGVEGGVLPILGILLAALFVLSRIYTAKAGTRLAIFALFVPIVLHSQLQYPFYHSLIHWVTFIVLIYWVDQRTPRLKQTSISKVTKTLTRAMSLLLPILITTYMVASLHTNYVLTKFEKSDPIDVTILEQVSNPMAWQDRYDWDVYSTYLKFGLSTGNQTLIQPYIDWSVDIIRHKPRPALYRNLILAYQGIGDQSKAQQVKAEAEYLFPYQPFELNSPLPIQTQPHDPQASAVN</sequence>
<feature type="transmembrane region" description="Helical" evidence="5">
    <location>
        <begin position="400"/>
        <end position="417"/>
    </location>
</feature>